<name>A0AAQ1HIN8_9PSED</name>
<evidence type="ECO:0000259" key="1">
    <source>
        <dbReference type="Pfam" id="PF05229"/>
    </source>
</evidence>
<dbReference type="Pfam" id="PF05229">
    <property type="entry name" value="SCPU"/>
    <property type="match status" value="1"/>
</dbReference>
<keyword evidence="2" id="KW-0167">Capsid protein</keyword>
<dbReference type="EMBL" id="FOLS01000002">
    <property type="protein sequence ID" value="SFB98639.1"/>
    <property type="molecule type" value="Genomic_DNA"/>
</dbReference>
<dbReference type="AlphaFoldDB" id="A0AAQ1HIN8"/>
<dbReference type="PANTHER" id="PTHR37089:SF3">
    <property type="entry name" value="EXPORTED PROTEIN"/>
    <property type="match status" value="1"/>
</dbReference>
<sequence>MTHNLLKHIFAGTLLALPLEQALALAEVYGDVEVYLEISKGCQVGGSAVLDSTNDFGELDFGRVGPTWDTTLKTQLISPQGGTLQVTCDPNIKAFKVAIDGGRRGDRMLKLNTGPDTVAYKVYQDAQHTKEYAVDQFVSFPIPTGGATVNIPIHGSIAPNTRPKPSGTYQDTLTVTIDF</sequence>
<dbReference type="Proteomes" id="UP000183385">
    <property type="component" value="Unassembled WGS sequence"/>
</dbReference>
<dbReference type="SMART" id="SM00972">
    <property type="entry name" value="SCPU"/>
    <property type="match status" value="1"/>
</dbReference>
<protein>
    <submittedName>
        <fullName evidence="2">Spore coat protein U (SCPU) domain-containing protein</fullName>
    </submittedName>
</protein>
<accession>A0AAQ1HIN8</accession>
<feature type="domain" description="Spore coat protein U/FanG" evidence="1">
    <location>
        <begin position="32"/>
        <end position="176"/>
    </location>
</feature>
<evidence type="ECO:0000313" key="2">
    <source>
        <dbReference type="EMBL" id="SFB98639.1"/>
    </source>
</evidence>
<comment type="caution">
    <text evidence="2">The sequence shown here is derived from an EMBL/GenBank/DDBJ whole genome shotgun (WGS) entry which is preliminary data.</text>
</comment>
<keyword evidence="2" id="KW-0946">Virion</keyword>
<proteinExistence type="predicted"/>
<dbReference type="InterPro" id="IPR007893">
    <property type="entry name" value="Spore_coat_U/FanG"/>
</dbReference>
<gene>
    <name evidence="2" type="ORF">SAMN05216577_10212</name>
</gene>
<evidence type="ECO:0000313" key="3">
    <source>
        <dbReference type="Proteomes" id="UP000183385"/>
    </source>
</evidence>
<dbReference type="RefSeq" id="WP_074976831.1">
    <property type="nucleotide sequence ID" value="NZ_BGPP01000004.1"/>
</dbReference>
<dbReference type="InterPro" id="IPR053167">
    <property type="entry name" value="Spore_coat_component"/>
</dbReference>
<keyword evidence="3" id="KW-1185">Reference proteome</keyword>
<organism evidence="2 3">
    <name type="scientific">Pseudomonas citronellolis</name>
    <dbReference type="NCBI Taxonomy" id="53408"/>
    <lineage>
        <taxon>Bacteria</taxon>
        <taxon>Pseudomonadati</taxon>
        <taxon>Pseudomonadota</taxon>
        <taxon>Gammaproteobacteria</taxon>
        <taxon>Pseudomonadales</taxon>
        <taxon>Pseudomonadaceae</taxon>
        <taxon>Pseudomonas</taxon>
    </lineage>
</organism>
<reference evidence="2 3" key="1">
    <citation type="submission" date="2016-10" db="EMBL/GenBank/DDBJ databases">
        <authorList>
            <person name="Varghese N."/>
            <person name="Submissions S."/>
        </authorList>
    </citation>
    <scope>NUCLEOTIDE SEQUENCE [LARGE SCALE GENOMIC DNA]</scope>
    <source>
        <strain evidence="2 3">LMG 18378</strain>
    </source>
</reference>
<dbReference type="PANTHER" id="PTHR37089">
    <property type="entry name" value="PROTEIN U-RELATED"/>
    <property type="match status" value="1"/>
</dbReference>